<proteinExistence type="predicted"/>
<organism evidence="1 2">
    <name type="scientific">Mycena chlorophos</name>
    <name type="common">Agaric fungus</name>
    <name type="synonym">Agaricus chlorophos</name>
    <dbReference type="NCBI Taxonomy" id="658473"/>
    <lineage>
        <taxon>Eukaryota</taxon>
        <taxon>Fungi</taxon>
        <taxon>Dikarya</taxon>
        <taxon>Basidiomycota</taxon>
        <taxon>Agaricomycotina</taxon>
        <taxon>Agaricomycetes</taxon>
        <taxon>Agaricomycetidae</taxon>
        <taxon>Agaricales</taxon>
        <taxon>Marasmiineae</taxon>
        <taxon>Mycenaceae</taxon>
        <taxon>Mycena</taxon>
    </lineage>
</organism>
<dbReference type="Proteomes" id="UP000815677">
    <property type="component" value="Unassembled WGS sequence"/>
</dbReference>
<protein>
    <submittedName>
        <fullName evidence="1">Uncharacterized protein</fullName>
    </submittedName>
</protein>
<gene>
    <name evidence="1" type="ORF">MCHLO_13501</name>
</gene>
<keyword evidence="2" id="KW-1185">Reference proteome</keyword>
<evidence type="ECO:0000313" key="1">
    <source>
        <dbReference type="EMBL" id="GAT56908.1"/>
    </source>
</evidence>
<sequence length="135" mass="14859">MNGGVRGPSLECELYPALLGGDGEVSWLWKSGWVLIVGAPYCDGPLPPRHRRPSAARRFAACERVCSPHLANSQAPNTRPFLAPAPDGRREERLDSATMDSRTCHAPLVCCLKYSNLVSNAWKISWSVKRCRGLL</sequence>
<evidence type="ECO:0000313" key="2">
    <source>
        <dbReference type="Proteomes" id="UP000815677"/>
    </source>
</evidence>
<reference evidence="1" key="1">
    <citation type="submission" date="2014-09" db="EMBL/GenBank/DDBJ databases">
        <title>Genome sequence of the luminous mushroom Mycena chlorophos for searching fungal bioluminescence genes.</title>
        <authorList>
            <person name="Tanaka Y."/>
            <person name="Kasuga D."/>
            <person name="Oba Y."/>
            <person name="Hase S."/>
            <person name="Sato K."/>
            <person name="Oba Y."/>
            <person name="Sakakibara Y."/>
        </authorList>
    </citation>
    <scope>NUCLEOTIDE SEQUENCE</scope>
</reference>
<dbReference type="EMBL" id="DF849355">
    <property type="protein sequence ID" value="GAT56908.1"/>
    <property type="molecule type" value="Genomic_DNA"/>
</dbReference>
<accession>A0ABQ0M0N6</accession>
<name>A0ABQ0M0N6_MYCCL</name>